<evidence type="ECO:0000259" key="2">
    <source>
        <dbReference type="Pfam" id="PF01052"/>
    </source>
</evidence>
<keyword evidence="4" id="KW-1185">Reference proteome</keyword>
<reference evidence="3 4" key="1">
    <citation type="submission" date="2024-07" db="EMBL/GenBank/DDBJ databases">
        <title>Novosphingobium kalidii RD2P27.</title>
        <authorList>
            <person name="Sun J.-Q."/>
        </authorList>
    </citation>
    <scope>NUCLEOTIDE SEQUENCE [LARGE SCALE GENOMIC DNA]</scope>
    <source>
        <strain evidence="3 4">RD2P27</strain>
    </source>
</reference>
<proteinExistence type="predicted"/>
<evidence type="ECO:0000313" key="4">
    <source>
        <dbReference type="Proteomes" id="UP001548713"/>
    </source>
</evidence>
<dbReference type="SUPFAM" id="SSF101801">
    <property type="entry name" value="Surface presentation of antigens (SPOA)"/>
    <property type="match status" value="1"/>
</dbReference>
<evidence type="ECO:0000256" key="1">
    <source>
        <dbReference type="SAM" id="MobiDB-lite"/>
    </source>
</evidence>
<feature type="domain" description="Flagellar motor switch protein FliN-like C-terminal" evidence="2">
    <location>
        <begin position="37"/>
        <end position="99"/>
    </location>
</feature>
<protein>
    <submittedName>
        <fullName evidence="3">FliM/FliN family flagellar motor C-terminal domain-containing protein</fullName>
    </submittedName>
</protein>
<dbReference type="Proteomes" id="UP001548713">
    <property type="component" value="Unassembled WGS sequence"/>
</dbReference>
<dbReference type="RefSeq" id="WP_353984301.1">
    <property type="nucleotide sequence ID" value="NZ_JBEWLY010000014.1"/>
</dbReference>
<dbReference type="Pfam" id="PF01052">
    <property type="entry name" value="FliMN_C"/>
    <property type="match status" value="1"/>
</dbReference>
<dbReference type="EMBL" id="JBEWLY010000014">
    <property type="protein sequence ID" value="MET1755805.1"/>
    <property type="molecule type" value="Genomic_DNA"/>
</dbReference>
<gene>
    <name evidence="3" type="ORF">ABVV53_10095</name>
</gene>
<keyword evidence="3" id="KW-0966">Cell projection</keyword>
<dbReference type="InterPro" id="IPR001543">
    <property type="entry name" value="FliN-like_C"/>
</dbReference>
<keyword evidence="3" id="KW-0969">Cilium</keyword>
<organism evidence="3 4">
    <name type="scientific">Novosphingobium kalidii</name>
    <dbReference type="NCBI Taxonomy" id="3230299"/>
    <lineage>
        <taxon>Bacteria</taxon>
        <taxon>Pseudomonadati</taxon>
        <taxon>Pseudomonadota</taxon>
        <taxon>Alphaproteobacteria</taxon>
        <taxon>Sphingomonadales</taxon>
        <taxon>Sphingomonadaceae</taxon>
        <taxon>Novosphingobium</taxon>
    </lineage>
</organism>
<accession>A0ABV2D276</accession>
<sequence length="106" mass="10884">MTDALSSDPRDAVEDSLDTDTSPTVSPDGPAKDNGFSVALTLELETVHVPLKRLQALREGAVLPLEAGDGPIPVRVVAGGRAIARGTLVNVGPGYGVLIGPENEEA</sequence>
<dbReference type="Gene3D" id="2.30.330.10">
    <property type="entry name" value="SpoA-like"/>
    <property type="match status" value="1"/>
</dbReference>
<name>A0ABV2D276_9SPHN</name>
<evidence type="ECO:0000313" key="3">
    <source>
        <dbReference type="EMBL" id="MET1755805.1"/>
    </source>
</evidence>
<dbReference type="InterPro" id="IPR036429">
    <property type="entry name" value="SpoA-like_sf"/>
</dbReference>
<comment type="caution">
    <text evidence="3">The sequence shown here is derived from an EMBL/GenBank/DDBJ whole genome shotgun (WGS) entry which is preliminary data.</text>
</comment>
<keyword evidence="3" id="KW-0282">Flagellum</keyword>
<feature type="region of interest" description="Disordered" evidence="1">
    <location>
        <begin position="1"/>
        <end position="35"/>
    </location>
</feature>